<keyword evidence="1 5" id="KW-0489">Methyltransferase</keyword>
<dbReference type="InterPro" id="IPR041698">
    <property type="entry name" value="Methyltransf_25"/>
</dbReference>
<keyword evidence="2 5" id="KW-0808">Transferase</keyword>
<dbReference type="EMBL" id="JAAZHI010000196">
    <property type="protein sequence ID" value="NLA56598.1"/>
    <property type="molecule type" value="Genomic_DNA"/>
</dbReference>
<proteinExistence type="predicted"/>
<dbReference type="GO" id="GO:0008168">
    <property type="term" value="F:methyltransferase activity"/>
    <property type="evidence" value="ECO:0007669"/>
    <property type="project" value="UniProtKB-KW"/>
</dbReference>
<keyword evidence="3" id="KW-0949">S-adenosyl-L-methionine</keyword>
<evidence type="ECO:0000313" key="6">
    <source>
        <dbReference type="Proteomes" id="UP000557899"/>
    </source>
</evidence>
<feature type="domain" description="Methyltransferase" evidence="4">
    <location>
        <begin position="49"/>
        <end position="138"/>
    </location>
</feature>
<dbReference type="InterPro" id="IPR029063">
    <property type="entry name" value="SAM-dependent_MTases_sf"/>
</dbReference>
<dbReference type="Gene3D" id="3.40.50.150">
    <property type="entry name" value="Vaccinia Virus protein VP39"/>
    <property type="match status" value="1"/>
</dbReference>
<protein>
    <submittedName>
        <fullName evidence="5">Class I SAM-dependent methyltransferase</fullName>
    </submittedName>
</protein>
<dbReference type="PANTHER" id="PTHR43464">
    <property type="entry name" value="METHYLTRANSFERASE"/>
    <property type="match status" value="1"/>
</dbReference>
<gene>
    <name evidence="5" type="ORF">GX859_09970</name>
</gene>
<dbReference type="Pfam" id="PF13649">
    <property type="entry name" value="Methyltransf_25"/>
    <property type="match status" value="1"/>
</dbReference>
<evidence type="ECO:0000313" key="5">
    <source>
        <dbReference type="EMBL" id="NLA56598.1"/>
    </source>
</evidence>
<dbReference type="CDD" id="cd02440">
    <property type="entry name" value="AdoMet_MTases"/>
    <property type="match status" value="1"/>
</dbReference>
<sequence>MSTWRELTDRNPAHSHDYARRWQTMLERGEDIDGEARLIDALVPRGARILDAGCGQGRLGGYLAERGHRVTGIDIDPVLIDHARARYEGEWRVGDLCHDPLPTDYDLVVAAGNVMCFLDPFGRQAALDNIAAALRPGGRFVAGFGAGRGWAFDDFLATATAAGLEPEHLFGTWDLQPFTEGSDFLVAVLTRPGQPGQRTPARTRTP</sequence>
<reference evidence="5 6" key="1">
    <citation type="journal article" date="2020" name="Biotechnol. Biofuels">
        <title>New insights from the biogas microbiome by comprehensive genome-resolved metagenomics of nearly 1600 species originating from multiple anaerobic digesters.</title>
        <authorList>
            <person name="Campanaro S."/>
            <person name="Treu L."/>
            <person name="Rodriguez-R L.M."/>
            <person name="Kovalovszki A."/>
            <person name="Ziels R.M."/>
            <person name="Maus I."/>
            <person name="Zhu X."/>
            <person name="Kougias P.G."/>
            <person name="Basile A."/>
            <person name="Luo G."/>
            <person name="Schluter A."/>
            <person name="Konstantinidis K.T."/>
            <person name="Angelidaki I."/>
        </authorList>
    </citation>
    <scope>NUCLEOTIDE SEQUENCE [LARGE SCALE GENOMIC DNA]</scope>
    <source>
        <strain evidence="5">AS15tlH2ME_198</strain>
    </source>
</reference>
<dbReference type="GO" id="GO:0032259">
    <property type="term" value="P:methylation"/>
    <property type="evidence" value="ECO:0007669"/>
    <property type="project" value="UniProtKB-KW"/>
</dbReference>
<evidence type="ECO:0000256" key="3">
    <source>
        <dbReference type="ARBA" id="ARBA00022691"/>
    </source>
</evidence>
<dbReference type="SUPFAM" id="SSF53335">
    <property type="entry name" value="S-adenosyl-L-methionine-dependent methyltransferases"/>
    <property type="match status" value="1"/>
</dbReference>
<evidence type="ECO:0000259" key="4">
    <source>
        <dbReference type="Pfam" id="PF13649"/>
    </source>
</evidence>
<evidence type="ECO:0000256" key="2">
    <source>
        <dbReference type="ARBA" id="ARBA00022679"/>
    </source>
</evidence>
<organism evidence="5 6">
    <name type="scientific">Corynebacterium humireducens</name>
    <dbReference type="NCBI Taxonomy" id="1223514"/>
    <lineage>
        <taxon>Bacteria</taxon>
        <taxon>Bacillati</taxon>
        <taxon>Actinomycetota</taxon>
        <taxon>Actinomycetes</taxon>
        <taxon>Mycobacteriales</taxon>
        <taxon>Corynebacteriaceae</taxon>
        <taxon>Corynebacterium</taxon>
    </lineage>
</organism>
<evidence type="ECO:0000256" key="1">
    <source>
        <dbReference type="ARBA" id="ARBA00022603"/>
    </source>
</evidence>
<comment type="caution">
    <text evidence="5">The sequence shown here is derived from an EMBL/GenBank/DDBJ whole genome shotgun (WGS) entry which is preliminary data.</text>
</comment>
<dbReference type="AlphaFoldDB" id="A0A7X6SVW6"/>
<dbReference type="Proteomes" id="UP000557899">
    <property type="component" value="Unassembled WGS sequence"/>
</dbReference>
<dbReference type="PANTHER" id="PTHR43464:SF19">
    <property type="entry name" value="UBIQUINONE BIOSYNTHESIS O-METHYLTRANSFERASE, MITOCHONDRIAL"/>
    <property type="match status" value="1"/>
</dbReference>
<name>A0A7X6SVW6_9CORY</name>
<accession>A0A7X6SVW6</accession>